<dbReference type="AlphaFoldDB" id="A0A561UK81"/>
<dbReference type="GO" id="GO:0005524">
    <property type="term" value="F:ATP binding"/>
    <property type="evidence" value="ECO:0007669"/>
    <property type="project" value="InterPro"/>
</dbReference>
<dbReference type="InterPro" id="IPR014721">
    <property type="entry name" value="Ribsml_uS5_D2-typ_fold_subgr"/>
</dbReference>
<dbReference type="GO" id="GO:0004176">
    <property type="term" value="F:ATP-dependent peptidase activity"/>
    <property type="evidence" value="ECO:0007669"/>
    <property type="project" value="InterPro"/>
</dbReference>
<dbReference type="Gene3D" id="3.30.230.10">
    <property type="match status" value="1"/>
</dbReference>
<proteinExistence type="predicted"/>
<evidence type="ECO:0000313" key="3">
    <source>
        <dbReference type="EMBL" id="TWF99772.1"/>
    </source>
</evidence>
<evidence type="ECO:0000259" key="2">
    <source>
        <dbReference type="Pfam" id="PF05362"/>
    </source>
</evidence>
<dbReference type="Proteomes" id="UP000317940">
    <property type="component" value="Unassembled WGS sequence"/>
</dbReference>
<gene>
    <name evidence="3" type="ORF">FHX73_113627</name>
</gene>
<dbReference type="PANTHER" id="PTHR10046">
    <property type="entry name" value="ATP DEPENDENT LON PROTEASE FAMILY MEMBER"/>
    <property type="match status" value="1"/>
</dbReference>
<evidence type="ECO:0000313" key="4">
    <source>
        <dbReference type="Proteomes" id="UP000317940"/>
    </source>
</evidence>
<dbReference type="EMBL" id="VIWT01000001">
    <property type="protein sequence ID" value="TWF99772.1"/>
    <property type="molecule type" value="Genomic_DNA"/>
</dbReference>
<feature type="domain" description="Lon proteolytic" evidence="2">
    <location>
        <begin position="97"/>
        <end position="227"/>
    </location>
</feature>
<name>A0A561UK81_9ACTN</name>
<accession>A0A561UK81</accession>
<dbReference type="SUPFAM" id="SSF54211">
    <property type="entry name" value="Ribosomal protein S5 domain 2-like"/>
    <property type="match status" value="1"/>
</dbReference>
<feature type="chain" id="PRO_5038448536" evidence="1">
    <location>
        <begin position="18"/>
        <end position="241"/>
    </location>
</feature>
<sequence>MLAALVLVAAFAPLPFTKTWPGATADALGSYEGNPVLTITGAPVRGTTGSLRVTTILATGPDQSVSLYQALSGWLNPKVAVLPRDSVYPQGNLTQAAQEMTQAQDSATTAALNHLHLSADQVKVTVNLGDIGGPSGGQMLSLAIIDKLAGDGHGGDLTGGRNIAGTGTIADDGTVGQVGGVALKTQAAARDGATVFLVPRAECADAKVNTPKQLRLIPVNTLDDSLNALNALRAGAPVPAC</sequence>
<dbReference type="InterPro" id="IPR027065">
    <property type="entry name" value="Lon_Prtase"/>
</dbReference>
<dbReference type="GO" id="GO:0004252">
    <property type="term" value="F:serine-type endopeptidase activity"/>
    <property type="evidence" value="ECO:0007669"/>
    <property type="project" value="InterPro"/>
</dbReference>
<protein>
    <submittedName>
        <fullName evidence="3">PDZ domain-containing protein</fullName>
    </submittedName>
</protein>
<dbReference type="GO" id="GO:0030163">
    <property type="term" value="P:protein catabolic process"/>
    <property type="evidence" value="ECO:0007669"/>
    <property type="project" value="InterPro"/>
</dbReference>
<keyword evidence="1" id="KW-0732">Signal</keyword>
<reference evidence="3 4" key="1">
    <citation type="submission" date="2019-06" db="EMBL/GenBank/DDBJ databases">
        <title>Sequencing the genomes of 1000 actinobacteria strains.</title>
        <authorList>
            <person name="Klenk H.-P."/>
        </authorList>
    </citation>
    <scope>NUCLEOTIDE SEQUENCE [LARGE SCALE GENOMIC DNA]</scope>
    <source>
        <strain evidence="3 4">DSM 44826</strain>
    </source>
</reference>
<organism evidence="3 4">
    <name type="scientific">Kitasatospora viridis</name>
    <dbReference type="NCBI Taxonomy" id="281105"/>
    <lineage>
        <taxon>Bacteria</taxon>
        <taxon>Bacillati</taxon>
        <taxon>Actinomycetota</taxon>
        <taxon>Actinomycetes</taxon>
        <taxon>Kitasatosporales</taxon>
        <taxon>Streptomycetaceae</taxon>
        <taxon>Kitasatospora</taxon>
    </lineage>
</organism>
<keyword evidence="4" id="KW-1185">Reference proteome</keyword>
<dbReference type="Pfam" id="PF05362">
    <property type="entry name" value="Lon_C"/>
    <property type="match status" value="1"/>
</dbReference>
<dbReference type="InterPro" id="IPR008269">
    <property type="entry name" value="Lon_proteolytic"/>
</dbReference>
<feature type="signal peptide" evidence="1">
    <location>
        <begin position="1"/>
        <end position="17"/>
    </location>
</feature>
<evidence type="ECO:0000256" key="1">
    <source>
        <dbReference type="SAM" id="SignalP"/>
    </source>
</evidence>
<dbReference type="InterPro" id="IPR020568">
    <property type="entry name" value="Ribosomal_Su5_D2-typ_SF"/>
</dbReference>
<dbReference type="GO" id="GO:0006508">
    <property type="term" value="P:proteolysis"/>
    <property type="evidence" value="ECO:0007669"/>
    <property type="project" value="InterPro"/>
</dbReference>
<comment type="caution">
    <text evidence="3">The sequence shown here is derived from an EMBL/GenBank/DDBJ whole genome shotgun (WGS) entry which is preliminary data.</text>
</comment>